<accession>A0A3L6S1U6</accession>
<gene>
    <name evidence="1" type="ORF">C2845_PM09G15190</name>
</gene>
<organism evidence="1 2">
    <name type="scientific">Panicum miliaceum</name>
    <name type="common">Proso millet</name>
    <name type="synonym">Broomcorn millet</name>
    <dbReference type="NCBI Taxonomy" id="4540"/>
    <lineage>
        <taxon>Eukaryota</taxon>
        <taxon>Viridiplantae</taxon>
        <taxon>Streptophyta</taxon>
        <taxon>Embryophyta</taxon>
        <taxon>Tracheophyta</taxon>
        <taxon>Spermatophyta</taxon>
        <taxon>Magnoliopsida</taxon>
        <taxon>Liliopsida</taxon>
        <taxon>Poales</taxon>
        <taxon>Poaceae</taxon>
        <taxon>PACMAD clade</taxon>
        <taxon>Panicoideae</taxon>
        <taxon>Panicodae</taxon>
        <taxon>Paniceae</taxon>
        <taxon>Panicinae</taxon>
        <taxon>Panicum</taxon>
        <taxon>Panicum sect. Panicum</taxon>
    </lineage>
</organism>
<protein>
    <submittedName>
        <fullName evidence="1">Uncharacterized protein</fullName>
    </submittedName>
</protein>
<evidence type="ECO:0000313" key="1">
    <source>
        <dbReference type="EMBL" id="RLN13236.1"/>
    </source>
</evidence>
<name>A0A3L6S1U6_PANMI</name>
<dbReference type="EMBL" id="PQIB02000006">
    <property type="protein sequence ID" value="RLN13236.1"/>
    <property type="molecule type" value="Genomic_DNA"/>
</dbReference>
<sequence>MERRSMELGVVDHVEVLELQSRRTPPLCRSRMISASCATSTSSTVPSWLSGAKPRCSAVQQVAVYGCGGISRQLLGSGGDGVWSIRAARRSEREKRDKKRRRRRIGRSDGVRIFTYRGEFANC</sequence>
<dbReference type="AlphaFoldDB" id="A0A3L6S1U6"/>
<evidence type="ECO:0000313" key="2">
    <source>
        <dbReference type="Proteomes" id="UP000275267"/>
    </source>
</evidence>
<keyword evidence="2" id="KW-1185">Reference proteome</keyword>
<reference evidence="2" key="1">
    <citation type="journal article" date="2019" name="Nat. Commun.">
        <title>The genome of broomcorn millet.</title>
        <authorList>
            <person name="Zou C."/>
            <person name="Miki D."/>
            <person name="Li D."/>
            <person name="Tang Q."/>
            <person name="Xiao L."/>
            <person name="Rajput S."/>
            <person name="Deng P."/>
            <person name="Jia W."/>
            <person name="Huang R."/>
            <person name="Zhang M."/>
            <person name="Sun Y."/>
            <person name="Hu J."/>
            <person name="Fu X."/>
            <person name="Schnable P.S."/>
            <person name="Li F."/>
            <person name="Zhang H."/>
            <person name="Feng B."/>
            <person name="Zhu X."/>
            <person name="Liu R."/>
            <person name="Schnable J.C."/>
            <person name="Zhu J.-K."/>
            <person name="Zhang H."/>
        </authorList>
    </citation>
    <scope>NUCLEOTIDE SEQUENCE [LARGE SCALE GENOMIC DNA]</scope>
</reference>
<proteinExistence type="predicted"/>
<dbReference type="Proteomes" id="UP000275267">
    <property type="component" value="Unassembled WGS sequence"/>
</dbReference>
<comment type="caution">
    <text evidence="1">The sequence shown here is derived from an EMBL/GenBank/DDBJ whole genome shotgun (WGS) entry which is preliminary data.</text>
</comment>